<organism evidence="2 3">
    <name type="scientific">Alsobacter metallidurans</name>
    <dbReference type="NCBI Taxonomy" id="340221"/>
    <lineage>
        <taxon>Bacteria</taxon>
        <taxon>Pseudomonadati</taxon>
        <taxon>Pseudomonadota</taxon>
        <taxon>Alphaproteobacteria</taxon>
        <taxon>Hyphomicrobiales</taxon>
        <taxon>Alsobacteraceae</taxon>
        <taxon>Alsobacter</taxon>
    </lineage>
</organism>
<evidence type="ECO:0000313" key="2">
    <source>
        <dbReference type="EMBL" id="GGH27061.1"/>
    </source>
</evidence>
<protein>
    <submittedName>
        <fullName evidence="2">Uncharacterized protein</fullName>
    </submittedName>
</protein>
<keyword evidence="3" id="KW-1185">Reference proteome</keyword>
<reference evidence="2" key="2">
    <citation type="submission" date="2020-09" db="EMBL/GenBank/DDBJ databases">
        <authorList>
            <person name="Sun Q."/>
            <person name="Zhou Y."/>
        </authorList>
    </citation>
    <scope>NUCLEOTIDE SEQUENCE</scope>
    <source>
        <strain evidence="2">CGMCC 1.12214</strain>
    </source>
</reference>
<dbReference type="AlphaFoldDB" id="A0A917I8U1"/>
<evidence type="ECO:0000313" key="3">
    <source>
        <dbReference type="Proteomes" id="UP000603912"/>
    </source>
</evidence>
<dbReference type="EMBL" id="BMES01000002">
    <property type="protein sequence ID" value="GGH27061.1"/>
    <property type="molecule type" value="Genomic_DNA"/>
</dbReference>
<dbReference type="Proteomes" id="UP000603912">
    <property type="component" value="Unassembled WGS sequence"/>
</dbReference>
<proteinExistence type="predicted"/>
<comment type="caution">
    <text evidence="2">The sequence shown here is derived from an EMBL/GenBank/DDBJ whole genome shotgun (WGS) entry which is preliminary data.</text>
</comment>
<dbReference type="RefSeq" id="WP_188519016.1">
    <property type="nucleotide sequence ID" value="NZ_BMES01000002.1"/>
</dbReference>
<evidence type="ECO:0000256" key="1">
    <source>
        <dbReference type="SAM" id="Phobius"/>
    </source>
</evidence>
<keyword evidence="1" id="KW-0472">Membrane</keyword>
<keyword evidence="1" id="KW-1133">Transmembrane helix</keyword>
<reference evidence="2" key="1">
    <citation type="journal article" date="2014" name="Int. J. Syst. Evol. Microbiol.">
        <title>Complete genome sequence of Corynebacterium casei LMG S-19264T (=DSM 44701T), isolated from a smear-ripened cheese.</title>
        <authorList>
            <consortium name="US DOE Joint Genome Institute (JGI-PGF)"/>
            <person name="Walter F."/>
            <person name="Albersmeier A."/>
            <person name="Kalinowski J."/>
            <person name="Ruckert C."/>
        </authorList>
    </citation>
    <scope>NUCLEOTIDE SEQUENCE</scope>
    <source>
        <strain evidence="2">CGMCC 1.12214</strain>
    </source>
</reference>
<sequence length="60" mass="6156">MSESPLLEPAPVDASRERRANLAFLALVVLAAIGAALLNDVREGPPAPAAPKVEARNAAP</sequence>
<feature type="transmembrane region" description="Helical" evidence="1">
    <location>
        <begin position="20"/>
        <end position="38"/>
    </location>
</feature>
<keyword evidence="1" id="KW-0812">Transmembrane</keyword>
<accession>A0A917I8U1</accession>
<gene>
    <name evidence="2" type="ORF">GCM10007036_35330</name>
</gene>
<name>A0A917I8U1_9HYPH</name>